<dbReference type="PANTHER" id="PTHR10492:SF101">
    <property type="entry name" value="ATP-DEPENDENT DNA HELICASE"/>
    <property type="match status" value="1"/>
</dbReference>
<evidence type="ECO:0000313" key="6">
    <source>
        <dbReference type="EMBL" id="KAH7520865.1"/>
    </source>
</evidence>
<keyword evidence="1" id="KW-0233">DNA recombination</keyword>
<dbReference type="GO" id="GO:0016787">
    <property type="term" value="F:hydrolase activity"/>
    <property type="evidence" value="ECO:0007669"/>
    <property type="project" value="UniProtKB-KW"/>
</dbReference>
<reference evidence="6" key="1">
    <citation type="journal article" date="2021" name="Front. Plant Sci.">
        <title>Chromosome-Scale Genome Assembly for Chinese Sour Jujube and Insights Into Its Genome Evolution and Domestication Signature.</title>
        <authorList>
            <person name="Shen L.-Y."/>
            <person name="Luo H."/>
            <person name="Wang X.-L."/>
            <person name="Wang X.-M."/>
            <person name="Qiu X.-J."/>
            <person name="Liu H."/>
            <person name="Zhou S.-S."/>
            <person name="Jia K.-H."/>
            <person name="Nie S."/>
            <person name="Bao Y.-T."/>
            <person name="Zhang R.-G."/>
            <person name="Yun Q.-Z."/>
            <person name="Chai Y.-H."/>
            <person name="Lu J.-Y."/>
            <person name="Li Y."/>
            <person name="Zhao S.-W."/>
            <person name="Mao J.-F."/>
            <person name="Jia S.-G."/>
            <person name="Mao Y.-M."/>
        </authorList>
    </citation>
    <scope>NUCLEOTIDE SEQUENCE</scope>
    <source>
        <strain evidence="6">AT0</strain>
        <tissue evidence="6">Leaf</tissue>
    </source>
</reference>
<dbReference type="GO" id="GO:0006281">
    <property type="term" value="P:DNA repair"/>
    <property type="evidence" value="ECO:0007669"/>
    <property type="project" value="UniProtKB-KW"/>
</dbReference>
<dbReference type="GO" id="GO:0000723">
    <property type="term" value="P:telomere maintenance"/>
    <property type="evidence" value="ECO:0007669"/>
    <property type="project" value="InterPro"/>
</dbReference>
<gene>
    <name evidence="6" type="ORF">FEM48_Zijuj08G0191100</name>
</gene>
<comment type="cofactor">
    <cofactor evidence="1">
        <name>Mg(2+)</name>
        <dbReference type="ChEBI" id="CHEBI:18420"/>
    </cofactor>
</comment>
<feature type="chain" id="PRO_5037722759" description="ATP-dependent DNA helicase" evidence="3">
    <location>
        <begin position="30"/>
        <end position="496"/>
    </location>
</feature>
<evidence type="ECO:0000259" key="5">
    <source>
        <dbReference type="Pfam" id="PF14214"/>
    </source>
</evidence>
<keyword evidence="1" id="KW-0378">Hydrolase</keyword>
<sequence length="496" mass="55646">MENLGAMKIMSMALLVVISTLFLVSEAKAARPLIGMSARIVTDHFNGDLGVAQLKKKGSFFKPYFGSKRVNPGGPNPDHNSYSLPHFDSKRVTPGGPNPDHNSLPHFGSKRVTPGGPNPDHNSLPHFGSKRVTPGGPNPDHNSYSRPHFGSNSYSRPHFGSKRVTPGGPNPDHNSLPHIGSKRVTSRGQKPDQNSYFLPLFGNKRVTPGGPNPDHSSFPYFDNEDPINSDITRSDDCEYDGGARYIIQNYQDAMAICKWAGYPKLSITLTCNPKWPEVVHFVESRGLKPEDRPDILCRIFKVKLDQLINDLIQNKTFGKVKVGVKPDIYFVYEYGYTRKTFIYKTLSAALRSKCKIVLTIASSGSALAELIVKSEVIIWDEAPMMNKYCFEALDRATKDILKFCNPLSLEQPFGGKMWRRYQTNFVVISKESRQDIVLATLNSSYLSKYCKVLKLTKNMKLQSIDSDIDEDELKAFLEWISSIEIEQLAVRMMVMQ</sequence>
<evidence type="ECO:0000259" key="4">
    <source>
        <dbReference type="Pfam" id="PF05970"/>
    </source>
</evidence>
<protein>
    <recommendedName>
        <fullName evidence="1">ATP-dependent DNA helicase</fullName>
        <ecNumber evidence="1">5.6.2.3</ecNumber>
    </recommendedName>
</protein>
<evidence type="ECO:0000313" key="7">
    <source>
        <dbReference type="Proteomes" id="UP000813462"/>
    </source>
</evidence>
<dbReference type="Pfam" id="PF05970">
    <property type="entry name" value="PIF1"/>
    <property type="match status" value="1"/>
</dbReference>
<keyword evidence="1" id="KW-0067">ATP-binding</keyword>
<feature type="signal peptide" evidence="3">
    <location>
        <begin position="1"/>
        <end position="29"/>
    </location>
</feature>
<feature type="domain" description="DNA helicase Pif1-like DEAD-box helicase" evidence="4">
    <location>
        <begin position="365"/>
        <end position="484"/>
    </location>
</feature>
<keyword evidence="1" id="KW-0547">Nucleotide-binding</keyword>
<dbReference type="Pfam" id="PF14214">
    <property type="entry name" value="Helitron_like_N"/>
    <property type="match status" value="1"/>
</dbReference>
<dbReference type="GO" id="GO:0043139">
    <property type="term" value="F:5'-3' DNA helicase activity"/>
    <property type="evidence" value="ECO:0007669"/>
    <property type="project" value="UniProtKB-EC"/>
</dbReference>
<dbReference type="InterPro" id="IPR025476">
    <property type="entry name" value="Helitron_helicase-like"/>
</dbReference>
<feature type="region of interest" description="Disordered" evidence="2">
    <location>
        <begin position="68"/>
        <end position="192"/>
    </location>
</feature>
<name>A0A978V0U9_ZIZJJ</name>
<evidence type="ECO:0000256" key="1">
    <source>
        <dbReference type="RuleBase" id="RU363044"/>
    </source>
</evidence>
<comment type="caution">
    <text evidence="6">The sequence shown here is derived from an EMBL/GenBank/DDBJ whole genome shotgun (WGS) entry which is preliminary data.</text>
</comment>
<organism evidence="6 7">
    <name type="scientific">Ziziphus jujuba var. spinosa</name>
    <dbReference type="NCBI Taxonomy" id="714518"/>
    <lineage>
        <taxon>Eukaryota</taxon>
        <taxon>Viridiplantae</taxon>
        <taxon>Streptophyta</taxon>
        <taxon>Embryophyta</taxon>
        <taxon>Tracheophyta</taxon>
        <taxon>Spermatophyta</taxon>
        <taxon>Magnoliopsida</taxon>
        <taxon>eudicotyledons</taxon>
        <taxon>Gunneridae</taxon>
        <taxon>Pentapetalae</taxon>
        <taxon>rosids</taxon>
        <taxon>fabids</taxon>
        <taxon>Rosales</taxon>
        <taxon>Rhamnaceae</taxon>
        <taxon>Paliureae</taxon>
        <taxon>Ziziphus</taxon>
    </lineage>
</organism>
<accession>A0A978V0U9</accession>
<comment type="catalytic activity">
    <reaction evidence="1">
        <text>ATP + H2O = ADP + phosphate + H(+)</text>
        <dbReference type="Rhea" id="RHEA:13065"/>
        <dbReference type="ChEBI" id="CHEBI:15377"/>
        <dbReference type="ChEBI" id="CHEBI:15378"/>
        <dbReference type="ChEBI" id="CHEBI:30616"/>
        <dbReference type="ChEBI" id="CHEBI:43474"/>
        <dbReference type="ChEBI" id="CHEBI:456216"/>
        <dbReference type="EC" id="5.6.2.3"/>
    </reaction>
</comment>
<evidence type="ECO:0000256" key="3">
    <source>
        <dbReference type="SAM" id="SignalP"/>
    </source>
</evidence>
<dbReference type="Proteomes" id="UP000813462">
    <property type="component" value="Unassembled WGS sequence"/>
</dbReference>
<dbReference type="EMBL" id="JAEACU010000008">
    <property type="protein sequence ID" value="KAH7520865.1"/>
    <property type="molecule type" value="Genomic_DNA"/>
</dbReference>
<dbReference type="PANTHER" id="PTHR10492">
    <property type="match status" value="1"/>
</dbReference>
<keyword evidence="1" id="KW-0234">DNA repair</keyword>
<comment type="similarity">
    <text evidence="1">Belongs to the helicase family.</text>
</comment>
<dbReference type="EC" id="5.6.2.3" evidence="1"/>
<keyword evidence="1" id="KW-0347">Helicase</keyword>
<keyword evidence="3" id="KW-0732">Signal</keyword>
<keyword evidence="1" id="KW-0227">DNA damage</keyword>
<proteinExistence type="inferred from homology"/>
<dbReference type="GO" id="GO:0006310">
    <property type="term" value="P:DNA recombination"/>
    <property type="evidence" value="ECO:0007669"/>
    <property type="project" value="UniProtKB-KW"/>
</dbReference>
<dbReference type="AlphaFoldDB" id="A0A978V0U9"/>
<feature type="compositionally biased region" description="Polar residues" evidence="2">
    <location>
        <begin position="140"/>
        <end position="155"/>
    </location>
</feature>
<feature type="domain" description="Helitron helicase-like" evidence="5">
    <location>
        <begin position="239"/>
        <end position="321"/>
    </location>
</feature>
<dbReference type="GO" id="GO:0005524">
    <property type="term" value="F:ATP binding"/>
    <property type="evidence" value="ECO:0007669"/>
    <property type="project" value="UniProtKB-KW"/>
</dbReference>
<evidence type="ECO:0000256" key="2">
    <source>
        <dbReference type="SAM" id="MobiDB-lite"/>
    </source>
</evidence>
<dbReference type="InterPro" id="IPR010285">
    <property type="entry name" value="DNA_helicase_pif1-like_DEAD"/>
</dbReference>